<organism evidence="1 2">
    <name type="scientific">Acropora cervicornis</name>
    <name type="common">Staghorn coral</name>
    <dbReference type="NCBI Taxonomy" id="6130"/>
    <lineage>
        <taxon>Eukaryota</taxon>
        <taxon>Metazoa</taxon>
        <taxon>Cnidaria</taxon>
        <taxon>Anthozoa</taxon>
        <taxon>Hexacorallia</taxon>
        <taxon>Scleractinia</taxon>
        <taxon>Astrocoeniina</taxon>
        <taxon>Acroporidae</taxon>
        <taxon>Acropora</taxon>
    </lineage>
</organism>
<protein>
    <submittedName>
        <fullName evidence="1">Uncharacterized protein</fullName>
    </submittedName>
</protein>
<evidence type="ECO:0000313" key="2">
    <source>
        <dbReference type="Proteomes" id="UP001249851"/>
    </source>
</evidence>
<accession>A0AAD9QDY8</accession>
<reference evidence="1" key="2">
    <citation type="journal article" date="2023" name="Science">
        <title>Genomic signatures of disease resistance in endangered staghorn corals.</title>
        <authorList>
            <person name="Vollmer S.V."/>
            <person name="Selwyn J.D."/>
            <person name="Despard B.A."/>
            <person name="Roesel C.L."/>
        </authorList>
    </citation>
    <scope>NUCLEOTIDE SEQUENCE</scope>
    <source>
        <strain evidence="1">K2</strain>
    </source>
</reference>
<dbReference type="Proteomes" id="UP001249851">
    <property type="component" value="Unassembled WGS sequence"/>
</dbReference>
<reference evidence="1" key="1">
    <citation type="journal article" date="2023" name="G3 (Bethesda)">
        <title>Whole genome assembly and annotation of the endangered Caribbean coral Acropora cervicornis.</title>
        <authorList>
            <person name="Selwyn J.D."/>
            <person name="Vollmer S.V."/>
        </authorList>
    </citation>
    <scope>NUCLEOTIDE SEQUENCE</scope>
    <source>
        <strain evidence="1">K2</strain>
    </source>
</reference>
<keyword evidence="2" id="KW-1185">Reference proteome</keyword>
<sequence length="64" mass="7109">MSLIGCGSIHQGHERFTQIVKLFEATDKNLHTGLSKEDLGDILAEIDDLKVTYKCVDGKLLHVN</sequence>
<evidence type="ECO:0000313" key="1">
    <source>
        <dbReference type="EMBL" id="KAK2559404.1"/>
    </source>
</evidence>
<dbReference type="AlphaFoldDB" id="A0AAD9QDY8"/>
<comment type="caution">
    <text evidence="1">The sequence shown here is derived from an EMBL/GenBank/DDBJ whole genome shotgun (WGS) entry which is preliminary data.</text>
</comment>
<dbReference type="EMBL" id="JARQWQ010000040">
    <property type="protein sequence ID" value="KAK2559404.1"/>
    <property type="molecule type" value="Genomic_DNA"/>
</dbReference>
<gene>
    <name evidence="1" type="ORF">P5673_018027</name>
</gene>
<proteinExistence type="predicted"/>
<name>A0AAD9QDY8_ACRCE</name>